<feature type="domain" description="Restriction system protein Mrr-like N-terminal" evidence="1">
    <location>
        <begin position="9"/>
        <end position="81"/>
    </location>
</feature>
<dbReference type="RefSeq" id="WP_111170088.1">
    <property type="nucleotide sequence ID" value="NZ_POUA01000246.1"/>
</dbReference>
<sequence length="90" mass="10381">MSKPDLPSYRELLWPSIRAIRSLGGSASISEIDAEVQRQQHFTEEQRSILHGDGPSTEIEYRLRWARTYLKGMRLLANPTRRSEMGRTHG</sequence>
<reference evidence="2 3" key="1">
    <citation type="submission" date="2018-01" db="EMBL/GenBank/DDBJ databases">
        <title>Draft genome sequence of Sphaerisporangium sp. 7K107.</title>
        <authorList>
            <person name="Sahin N."/>
            <person name="Saygin H."/>
            <person name="Ay H."/>
        </authorList>
    </citation>
    <scope>NUCLEOTIDE SEQUENCE [LARGE SCALE GENOMIC DNA]</scope>
    <source>
        <strain evidence="2 3">7K107</strain>
    </source>
</reference>
<dbReference type="EMBL" id="POUA01000246">
    <property type="protein sequence ID" value="PZG36840.1"/>
    <property type="molecule type" value="Genomic_DNA"/>
</dbReference>
<dbReference type="InterPro" id="IPR025745">
    <property type="entry name" value="Mrr-like_N_dom"/>
</dbReference>
<organism evidence="2 3">
    <name type="scientific">Spongiactinospora gelatinilytica</name>
    <dbReference type="NCBI Taxonomy" id="2666298"/>
    <lineage>
        <taxon>Bacteria</taxon>
        <taxon>Bacillati</taxon>
        <taxon>Actinomycetota</taxon>
        <taxon>Actinomycetes</taxon>
        <taxon>Streptosporangiales</taxon>
        <taxon>Streptosporangiaceae</taxon>
        <taxon>Spongiactinospora</taxon>
    </lineage>
</organism>
<protein>
    <recommendedName>
        <fullName evidence="1">Restriction system protein Mrr-like N-terminal domain-containing protein</fullName>
    </recommendedName>
</protein>
<dbReference type="AlphaFoldDB" id="A0A2W2GHR3"/>
<dbReference type="Proteomes" id="UP000248544">
    <property type="component" value="Unassembled WGS sequence"/>
</dbReference>
<keyword evidence="3" id="KW-1185">Reference proteome</keyword>
<name>A0A2W2GHR3_9ACTN</name>
<gene>
    <name evidence="2" type="ORF">C1I98_26155</name>
</gene>
<evidence type="ECO:0000313" key="2">
    <source>
        <dbReference type="EMBL" id="PZG36840.1"/>
    </source>
</evidence>
<comment type="caution">
    <text evidence="2">The sequence shown here is derived from an EMBL/GenBank/DDBJ whole genome shotgun (WGS) entry which is preliminary data.</text>
</comment>
<proteinExistence type="predicted"/>
<evidence type="ECO:0000313" key="3">
    <source>
        <dbReference type="Proteomes" id="UP000248544"/>
    </source>
</evidence>
<evidence type="ECO:0000259" key="1">
    <source>
        <dbReference type="Pfam" id="PF14338"/>
    </source>
</evidence>
<dbReference type="Pfam" id="PF14338">
    <property type="entry name" value="Mrr_N"/>
    <property type="match status" value="1"/>
</dbReference>
<accession>A0A2W2GHR3</accession>